<proteinExistence type="inferred from homology"/>
<dbReference type="EC" id="6.3.2.-" evidence="9"/>
<evidence type="ECO:0000256" key="1">
    <source>
        <dbReference type="ARBA" id="ARBA00001936"/>
    </source>
</evidence>
<keyword evidence="2 9" id="KW-0436">Ligase</keyword>
<feature type="domain" description="ATP-grasp" evidence="10">
    <location>
        <begin position="110"/>
        <end position="293"/>
    </location>
</feature>
<keyword evidence="8 9" id="KW-0464">Manganese</keyword>
<feature type="binding site" evidence="9">
    <location>
        <position position="266"/>
    </location>
    <ligand>
        <name>Mg(2+)</name>
        <dbReference type="ChEBI" id="CHEBI:18420"/>
        <label>1</label>
    </ligand>
</feature>
<dbReference type="Pfam" id="PF08443">
    <property type="entry name" value="RimK"/>
    <property type="match status" value="1"/>
</dbReference>
<evidence type="ECO:0000256" key="9">
    <source>
        <dbReference type="HAMAP-Rule" id="MF_01552"/>
    </source>
</evidence>
<evidence type="ECO:0000259" key="10">
    <source>
        <dbReference type="PROSITE" id="PS50975"/>
    </source>
</evidence>
<comment type="cofactor">
    <cofactor evidence="1">
        <name>Mn(2+)</name>
        <dbReference type="ChEBI" id="CHEBI:29035"/>
    </cofactor>
</comment>
<feature type="binding site" evidence="9">
    <location>
        <position position="193"/>
    </location>
    <ligand>
        <name>ATP</name>
        <dbReference type="ChEBI" id="CHEBI:30616"/>
    </ligand>
</feature>
<dbReference type="Pfam" id="PF18030">
    <property type="entry name" value="Rimk_N"/>
    <property type="match status" value="1"/>
</dbReference>
<feature type="binding site" evidence="9">
    <location>
        <position position="268"/>
    </location>
    <ligand>
        <name>Mg(2+)</name>
        <dbReference type="ChEBI" id="CHEBI:18420"/>
        <label>2</label>
    </ligand>
</feature>
<feature type="binding site" evidence="9">
    <location>
        <begin position="217"/>
        <end position="219"/>
    </location>
    <ligand>
        <name>ATP</name>
        <dbReference type="ChEBI" id="CHEBI:30616"/>
    </ligand>
</feature>
<dbReference type="InterPro" id="IPR011761">
    <property type="entry name" value="ATP-grasp"/>
</dbReference>
<dbReference type="Gene3D" id="3.30.1490.20">
    <property type="entry name" value="ATP-grasp fold, A domain"/>
    <property type="match status" value="1"/>
</dbReference>
<evidence type="ECO:0000256" key="7">
    <source>
        <dbReference type="ARBA" id="ARBA00022917"/>
    </source>
</evidence>
<keyword evidence="7 9" id="KW-0648">Protein biosynthesis</keyword>
<dbReference type="GO" id="GO:0016874">
    <property type="term" value="F:ligase activity"/>
    <property type="evidence" value="ECO:0007669"/>
    <property type="project" value="UniProtKB-KW"/>
</dbReference>
<feature type="binding site" evidence="9">
    <location>
        <position position="266"/>
    </location>
    <ligand>
        <name>Mn(2+)</name>
        <dbReference type="ChEBI" id="CHEBI:29035"/>
        <label>1</label>
    </ligand>
</feature>
<dbReference type="Gene3D" id="3.30.470.20">
    <property type="entry name" value="ATP-grasp fold, B domain"/>
    <property type="match status" value="1"/>
</dbReference>
<keyword evidence="12" id="KW-1185">Reference proteome</keyword>
<keyword evidence="4 9" id="KW-0547">Nucleotide-binding</keyword>
<feature type="binding site" evidence="9">
    <location>
        <position position="268"/>
    </location>
    <ligand>
        <name>Mn(2+)</name>
        <dbReference type="ChEBI" id="CHEBI:29035"/>
        <label>2</label>
    </ligand>
</feature>
<feature type="binding site" evidence="9">
    <location>
        <position position="266"/>
    </location>
    <ligand>
        <name>Mn(2+)</name>
        <dbReference type="ChEBI" id="CHEBI:29035"/>
        <label>2</label>
    </ligand>
</feature>
<keyword evidence="3 9" id="KW-0479">Metal-binding</keyword>
<dbReference type="EMBL" id="JBAKAR010000011">
    <property type="protein sequence ID" value="MEL0614026.1"/>
    <property type="molecule type" value="Genomic_DNA"/>
</dbReference>
<gene>
    <name evidence="9 11" type="primary">rimK</name>
    <name evidence="11" type="ORF">V6242_12800</name>
</gene>
<dbReference type="PANTHER" id="PTHR21621">
    <property type="entry name" value="RIBOSOMAL PROTEIN S6 MODIFICATION PROTEIN"/>
    <property type="match status" value="1"/>
</dbReference>
<organism evidence="11 12">
    <name type="scientific">Marinomonas arenicola</name>
    <dbReference type="NCBI Taxonomy" id="569601"/>
    <lineage>
        <taxon>Bacteria</taxon>
        <taxon>Pseudomonadati</taxon>
        <taxon>Pseudomonadota</taxon>
        <taxon>Gammaproteobacteria</taxon>
        <taxon>Oceanospirillales</taxon>
        <taxon>Oceanospirillaceae</taxon>
        <taxon>Marinomonas</taxon>
    </lineage>
</organism>
<dbReference type="GO" id="GO:0005840">
    <property type="term" value="C:ribosome"/>
    <property type="evidence" value="ECO:0007669"/>
    <property type="project" value="UniProtKB-KW"/>
</dbReference>
<feature type="binding site" evidence="9">
    <location>
        <position position="147"/>
    </location>
    <ligand>
        <name>ATP</name>
        <dbReference type="ChEBI" id="CHEBI:30616"/>
    </ligand>
</feature>
<keyword evidence="11" id="KW-0689">Ribosomal protein</keyword>
<dbReference type="InterPro" id="IPR041107">
    <property type="entry name" value="Rimk_N"/>
</dbReference>
<evidence type="ECO:0000313" key="12">
    <source>
        <dbReference type="Proteomes" id="UP001379949"/>
    </source>
</evidence>
<dbReference type="NCBIfam" id="NF007764">
    <property type="entry name" value="PRK10446.1"/>
    <property type="match status" value="1"/>
</dbReference>
<evidence type="ECO:0000256" key="6">
    <source>
        <dbReference type="ARBA" id="ARBA00022842"/>
    </source>
</evidence>
<sequence>MRTGGLKIGLLASNPDLYSNRRIIEAAEARGHEIQFLNIKNCYMKLDATTPEIHYRGGRILNDLDAVIPRIRPSKTFYACTLLRQFESLGIYCLNTSTAIAQSRDKLRSLQLLLDNGLDIPTTGFANSPLDTGDLIDMVGGAPLIIKLLEGTQGTGVVLAETRKAADSVINAFKSLNANILVQEFIKESSGKDLRCFVVDGKVVASIQRTAAVGEFRANIHQGGRAELVKITPEEKRIAIKAAKAMDLKVAGVDLIRSNKGPLLLEVNSSPGLQGIETATNEDIAGRMIMAIERQLMKPKEA</sequence>
<dbReference type="InterPro" id="IPR004666">
    <property type="entry name" value="Rp_bS6_RimK/Lys_biosynth_LsyX"/>
</dbReference>
<name>A0ABU9G6C9_9GAMM</name>
<accession>A0ABU9G6C9</accession>
<protein>
    <recommendedName>
        <fullName evidence="9">Probable alpha-L-glutamate ligase</fullName>
        <ecNumber evidence="9">6.3.2.-</ecNumber>
    </recommendedName>
</protein>
<comment type="caution">
    <text evidence="11">The sequence shown here is derived from an EMBL/GenBank/DDBJ whole genome shotgun (WGS) entry which is preliminary data.</text>
</comment>
<feature type="binding site" evidence="9">
    <location>
        <begin position="184"/>
        <end position="185"/>
    </location>
    <ligand>
        <name>ATP</name>
        <dbReference type="ChEBI" id="CHEBI:30616"/>
    </ligand>
</feature>
<evidence type="ECO:0000256" key="5">
    <source>
        <dbReference type="ARBA" id="ARBA00022840"/>
    </source>
</evidence>
<feature type="binding site" evidence="9">
    <location>
        <position position="254"/>
    </location>
    <ligand>
        <name>Mn(2+)</name>
        <dbReference type="ChEBI" id="CHEBI:29035"/>
        <label>1</label>
    </ligand>
</feature>
<dbReference type="InterPro" id="IPR023533">
    <property type="entry name" value="RimK"/>
</dbReference>
<dbReference type="PANTHER" id="PTHR21621:SF7">
    <property type="entry name" value="RIBOSOMAL PROTEIN BS6--L-GLUTAMATE LIGASE"/>
    <property type="match status" value="1"/>
</dbReference>
<dbReference type="PROSITE" id="PS50975">
    <property type="entry name" value="ATP_GRASP"/>
    <property type="match status" value="1"/>
</dbReference>
<reference evidence="11 12" key="1">
    <citation type="submission" date="2024-02" db="EMBL/GenBank/DDBJ databases">
        <title>Bacteria isolated from the canopy kelp, Nereocystis luetkeana.</title>
        <authorList>
            <person name="Pfister C.A."/>
            <person name="Younker I.T."/>
            <person name="Light S.H."/>
        </authorList>
    </citation>
    <scope>NUCLEOTIDE SEQUENCE [LARGE SCALE GENOMIC DNA]</scope>
    <source>
        <strain evidence="11 12">TI.4.07</strain>
    </source>
</reference>
<evidence type="ECO:0000313" key="11">
    <source>
        <dbReference type="EMBL" id="MEL0614026.1"/>
    </source>
</evidence>
<dbReference type="InterPro" id="IPR013815">
    <property type="entry name" value="ATP_grasp_subdomain_1"/>
</dbReference>
<dbReference type="Gene3D" id="3.40.50.20">
    <property type="match status" value="1"/>
</dbReference>
<dbReference type="Proteomes" id="UP001379949">
    <property type="component" value="Unassembled WGS sequence"/>
</dbReference>
<comment type="cofactor">
    <cofactor evidence="9">
        <name>Mg(2+)</name>
        <dbReference type="ChEBI" id="CHEBI:18420"/>
    </cofactor>
    <cofactor evidence="9">
        <name>Mn(2+)</name>
        <dbReference type="ChEBI" id="CHEBI:29035"/>
    </cofactor>
    <text evidence="9">Binds 2 magnesium or manganese ions per subunit.</text>
</comment>
<dbReference type="HAMAP" id="MF_01552">
    <property type="entry name" value="RimK"/>
    <property type="match status" value="1"/>
</dbReference>
<keyword evidence="11" id="KW-0687">Ribonucleoprotein</keyword>
<keyword evidence="5 9" id="KW-0067">ATP-binding</keyword>
<keyword evidence="6 9" id="KW-0460">Magnesium</keyword>
<dbReference type="SUPFAM" id="SSF56059">
    <property type="entry name" value="Glutathione synthetase ATP-binding domain-like"/>
    <property type="match status" value="1"/>
</dbReference>
<evidence type="ECO:0000256" key="8">
    <source>
        <dbReference type="ARBA" id="ARBA00023211"/>
    </source>
</evidence>
<evidence type="ECO:0000256" key="3">
    <source>
        <dbReference type="ARBA" id="ARBA00022723"/>
    </source>
</evidence>
<dbReference type="InterPro" id="IPR013651">
    <property type="entry name" value="ATP-grasp_RimK-type"/>
</dbReference>
<feature type="binding site" evidence="9">
    <location>
        <position position="254"/>
    </location>
    <ligand>
        <name>Mg(2+)</name>
        <dbReference type="ChEBI" id="CHEBI:18420"/>
        <label>1</label>
    </ligand>
</feature>
<dbReference type="NCBIfam" id="TIGR00768">
    <property type="entry name" value="rimK_fam"/>
    <property type="match status" value="1"/>
</dbReference>
<feature type="binding site" evidence="9">
    <location>
        <position position="266"/>
    </location>
    <ligand>
        <name>Mg(2+)</name>
        <dbReference type="ChEBI" id="CHEBI:18420"/>
        <label>2</label>
    </ligand>
</feature>
<evidence type="ECO:0000256" key="2">
    <source>
        <dbReference type="ARBA" id="ARBA00022598"/>
    </source>
</evidence>
<comment type="similarity">
    <text evidence="9">Belongs to the RimK family.</text>
</comment>
<evidence type="ECO:0000256" key="4">
    <source>
        <dbReference type="ARBA" id="ARBA00022741"/>
    </source>
</evidence>